<dbReference type="PANTHER" id="PTHR34180:SF1">
    <property type="entry name" value="BETA-ALANYL-DOPAMINE_CARCININE HYDROLASE"/>
    <property type="match status" value="1"/>
</dbReference>
<accession>A0A1I1BK37</accession>
<dbReference type="STRING" id="490629.SAMN05216266_114127"/>
<dbReference type="PANTHER" id="PTHR34180">
    <property type="entry name" value="PEPTIDASE C45"/>
    <property type="match status" value="1"/>
</dbReference>
<evidence type="ECO:0000259" key="1">
    <source>
        <dbReference type="Pfam" id="PF03417"/>
    </source>
</evidence>
<dbReference type="EMBL" id="FOKG01000014">
    <property type="protein sequence ID" value="SFB49986.1"/>
    <property type="molecule type" value="Genomic_DNA"/>
</dbReference>
<dbReference type="Proteomes" id="UP000243799">
    <property type="component" value="Unassembled WGS sequence"/>
</dbReference>
<proteinExistence type="predicted"/>
<dbReference type="InterPro" id="IPR047794">
    <property type="entry name" value="C45_proenzyme-like"/>
</dbReference>
<keyword evidence="2" id="KW-0808">Transferase</keyword>
<keyword evidence="3" id="KW-1185">Reference proteome</keyword>
<dbReference type="Pfam" id="PF03417">
    <property type="entry name" value="AAT"/>
    <property type="match status" value="1"/>
</dbReference>
<name>A0A1I1BK37_9PSEU</name>
<protein>
    <submittedName>
        <fullName evidence="2">Acyl-coenzyme A:6-aminopenicillanic acid acyl-transferase</fullName>
    </submittedName>
</protein>
<dbReference type="InterPro" id="IPR005079">
    <property type="entry name" value="Peptidase_C45_hydrolase"/>
</dbReference>
<dbReference type="AlphaFoldDB" id="A0A1I1BK37"/>
<evidence type="ECO:0000313" key="3">
    <source>
        <dbReference type="Proteomes" id="UP000243799"/>
    </source>
</evidence>
<reference evidence="3" key="1">
    <citation type="submission" date="2016-10" db="EMBL/GenBank/DDBJ databases">
        <authorList>
            <person name="Varghese N."/>
            <person name="Submissions S."/>
        </authorList>
    </citation>
    <scope>NUCLEOTIDE SEQUENCE [LARGE SCALE GENOMIC DNA]</scope>
    <source>
        <strain evidence="3">CGMCC 4.3568</strain>
    </source>
</reference>
<dbReference type="GO" id="GO:0016740">
    <property type="term" value="F:transferase activity"/>
    <property type="evidence" value="ECO:0007669"/>
    <property type="project" value="UniProtKB-KW"/>
</dbReference>
<dbReference type="Gene3D" id="3.60.60.10">
    <property type="entry name" value="Penicillin V Acylase, Chain A"/>
    <property type="match status" value="1"/>
</dbReference>
<gene>
    <name evidence="2" type="ORF">SAMN05216266_114127</name>
</gene>
<sequence length="385" mass="41847">MNTSNDIVAGGGEADFMTVRQLTAHGSQIDIGRFLAEEARSGYGWRPQPADPLRAGARLDWFERNWPQHHARMLGAAETLGIDIRSAYLDGLTGTPEGSACSSTFYPPQVTENGHGLLGRNYDFFTTSASALFAMLSGRTVEDTGPPMAGRPYVVTTVPDDGPATTVLTMNELDCCMEGINEYGLAVALLIADSGTAGAPVVDEPQVGLSSTQLPRFVLETCATADEAKRALLGAKQYDLGTPLHYLIADAEGNSFVWEHGPGGDEHIVESDSGALCVTNHLLHRHPDPAALPEDTEETLRTYERYRMLRKRATEPATTGSALRSTLDEIGFTAANSMLYPMRTLWRSVFDLTERTMSTRFYLGELPDGEARHSEELTFGPAITR</sequence>
<dbReference type="InterPro" id="IPR047801">
    <property type="entry name" value="Peptidase_C45"/>
</dbReference>
<evidence type="ECO:0000313" key="2">
    <source>
        <dbReference type="EMBL" id="SFB49986.1"/>
    </source>
</evidence>
<organism evidence="2 3">
    <name type="scientific">Amycolatopsis marina</name>
    <dbReference type="NCBI Taxonomy" id="490629"/>
    <lineage>
        <taxon>Bacteria</taxon>
        <taxon>Bacillati</taxon>
        <taxon>Actinomycetota</taxon>
        <taxon>Actinomycetes</taxon>
        <taxon>Pseudonocardiales</taxon>
        <taxon>Pseudonocardiaceae</taxon>
        <taxon>Amycolatopsis</taxon>
    </lineage>
</organism>
<dbReference type="RefSeq" id="WP_091675254.1">
    <property type="nucleotide sequence ID" value="NZ_FOKG01000014.1"/>
</dbReference>
<dbReference type="SUPFAM" id="SSF56235">
    <property type="entry name" value="N-terminal nucleophile aminohydrolases (Ntn hydrolases)"/>
    <property type="match status" value="1"/>
</dbReference>
<feature type="domain" description="Peptidase C45 hydrolase" evidence="1">
    <location>
        <begin position="112"/>
        <end position="360"/>
    </location>
</feature>
<dbReference type="NCBIfam" id="NF040521">
    <property type="entry name" value="C45_proenzyme"/>
    <property type="match status" value="1"/>
</dbReference>
<dbReference type="OrthoDB" id="3501755at2"/>
<dbReference type="InterPro" id="IPR029055">
    <property type="entry name" value="Ntn_hydrolases_N"/>
</dbReference>